<keyword evidence="1" id="KW-0812">Transmembrane</keyword>
<dbReference type="Proteomes" id="UP000286246">
    <property type="component" value="Unassembled WGS sequence"/>
</dbReference>
<name>A0A420B6M5_SPHD1</name>
<dbReference type="EMBL" id="RAPY01000002">
    <property type="protein sequence ID" value="RKE52440.1"/>
    <property type="molecule type" value="Genomic_DNA"/>
</dbReference>
<accession>A0A420B6M5</accession>
<evidence type="ECO:0000313" key="3">
    <source>
        <dbReference type="Proteomes" id="UP000286246"/>
    </source>
</evidence>
<organism evidence="2 3">
    <name type="scientific">Sphingobacterium detergens</name>
    <dbReference type="NCBI Taxonomy" id="1145106"/>
    <lineage>
        <taxon>Bacteria</taxon>
        <taxon>Pseudomonadati</taxon>
        <taxon>Bacteroidota</taxon>
        <taxon>Sphingobacteriia</taxon>
        <taxon>Sphingobacteriales</taxon>
        <taxon>Sphingobacteriaceae</taxon>
        <taxon>Sphingobacterium</taxon>
    </lineage>
</organism>
<dbReference type="OrthoDB" id="675530at2"/>
<protein>
    <recommendedName>
        <fullName evidence="4">Nitrogen regulatory IIA protein</fullName>
    </recommendedName>
</protein>
<feature type="transmembrane region" description="Helical" evidence="1">
    <location>
        <begin position="30"/>
        <end position="49"/>
    </location>
</feature>
<dbReference type="RefSeq" id="WP_120259478.1">
    <property type="nucleotide sequence ID" value="NZ_RAPY01000002.1"/>
</dbReference>
<sequence>MKRLSTKISKWFDLLDEQWRDLPIKKQRHYTLGLLAVYVLLSIIVIAKVCYDVGRSDSKLTIEHIENPLIKQKKIPVSIQDSISKILKK</sequence>
<keyword evidence="1" id="KW-1133">Transmembrane helix</keyword>
<keyword evidence="1" id="KW-0472">Membrane</keyword>
<evidence type="ECO:0000313" key="2">
    <source>
        <dbReference type="EMBL" id="RKE52440.1"/>
    </source>
</evidence>
<reference evidence="2 3" key="1">
    <citation type="submission" date="2018-09" db="EMBL/GenBank/DDBJ databases">
        <title>Genomic Encyclopedia of Type Strains, Phase III (KMG-III): the genomes of soil and plant-associated and newly described type strains.</title>
        <authorList>
            <person name="Whitman W."/>
        </authorList>
    </citation>
    <scope>NUCLEOTIDE SEQUENCE [LARGE SCALE GENOMIC DNA]</scope>
    <source>
        <strain evidence="2 3">CECT 7938</strain>
    </source>
</reference>
<comment type="caution">
    <text evidence="2">The sequence shown here is derived from an EMBL/GenBank/DDBJ whole genome shotgun (WGS) entry which is preliminary data.</text>
</comment>
<evidence type="ECO:0000256" key="1">
    <source>
        <dbReference type="SAM" id="Phobius"/>
    </source>
</evidence>
<keyword evidence="3" id="KW-1185">Reference proteome</keyword>
<dbReference type="AlphaFoldDB" id="A0A420B6M5"/>
<evidence type="ECO:0008006" key="4">
    <source>
        <dbReference type="Google" id="ProtNLM"/>
    </source>
</evidence>
<gene>
    <name evidence="2" type="ORF">DFQ12_2676</name>
</gene>
<proteinExistence type="predicted"/>